<feature type="signal peptide" evidence="1">
    <location>
        <begin position="1"/>
        <end position="21"/>
    </location>
</feature>
<evidence type="ECO:0008006" key="4">
    <source>
        <dbReference type="Google" id="ProtNLM"/>
    </source>
</evidence>
<keyword evidence="1" id="KW-0732">Signal</keyword>
<dbReference type="RefSeq" id="WP_226789041.1">
    <property type="nucleotide sequence ID" value="NZ_MSCN01000001.1"/>
</dbReference>
<sequence length="134" mass="15569">MKKVLLFIFGLLLFYACSVDNDQPNFRYELLTVDDYIVPTSFTFGQQDTIKVKYSLTNGCYSFDNIYYQYQDTARIVAVRAFVMLDETCTDVVTEGIFDLIVTPIQRQDYLFKFWKGTDSNGENIFEEVVVPVN</sequence>
<evidence type="ECO:0000313" key="2">
    <source>
        <dbReference type="EMBL" id="PQJ80022.1"/>
    </source>
</evidence>
<accession>A0A2S7WRT2</accession>
<organism evidence="2 3">
    <name type="scientific">Polaribacter porphyrae</name>
    <dbReference type="NCBI Taxonomy" id="1137780"/>
    <lineage>
        <taxon>Bacteria</taxon>
        <taxon>Pseudomonadati</taxon>
        <taxon>Bacteroidota</taxon>
        <taxon>Flavobacteriia</taxon>
        <taxon>Flavobacteriales</taxon>
        <taxon>Flavobacteriaceae</taxon>
    </lineage>
</organism>
<dbReference type="Proteomes" id="UP000238882">
    <property type="component" value="Unassembled WGS sequence"/>
</dbReference>
<reference evidence="2 3" key="1">
    <citation type="submission" date="2016-12" db="EMBL/GenBank/DDBJ databases">
        <title>Trade-off between light-utilization and light-protection in marine flavobacteria.</title>
        <authorList>
            <person name="Kumagai Y."/>
            <person name="Yoshizawa S."/>
            <person name="Kogure K."/>
            <person name="Iwasaki W."/>
        </authorList>
    </citation>
    <scope>NUCLEOTIDE SEQUENCE [LARGE SCALE GENOMIC DNA]</scope>
    <source>
        <strain evidence="2 3">NBRC 108759</strain>
    </source>
</reference>
<gene>
    <name evidence="2" type="ORF">BTO18_12945</name>
</gene>
<dbReference type="PROSITE" id="PS51257">
    <property type="entry name" value="PROKAR_LIPOPROTEIN"/>
    <property type="match status" value="1"/>
</dbReference>
<evidence type="ECO:0000256" key="1">
    <source>
        <dbReference type="SAM" id="SignalP"/>
    </source>
</evidence>
<comment type="caution">
    <text evidence="2">The sequence shown here is derived from an EMBL/GenBank/DDBJ whole genome shotgun (WGS) entry which is preliminary data.</text>
</comment>
<keyword evidence="3" id="KW-1185">Reference proteome</keyword>
<dbReference type="AlphaFoldDB" id="A0A2S7WRT2"/>
<evidence type="ECO:0000313" key="3">
    <source>
        <dbReference type="Proteomes" id="UP000238882"/>
    </source>
</evidence>
<feature type="chain" id="PRO_5015597284" description="Lipoprotein" evidence="1">
    <location>
        <begin position="22"/>
        <end position="134"/>
    </location>
</feature>
<name>A0A2S7WRT2_9FLAO</name>
<protein>
    <recommendedName>
        <fullName evidence="4">Lipoprotein</fullName>
    </recommendedName>
</protein>
<dbReference type="EMBL" id="MSCN01000001">
    <property type="protein sequence ID" value="PQJ80022.1"/>
    <property type="molecule type" value="Genomic_DNA"/>
</dbReference>
<proteinExistence type="predicted"/>